<dbReference type="PANTHER" id="PTHR22957:SF547">
    <property type="entry name" value="TBC1 DOMAIN FAMILY MEMBER 16"/>
    <property type="match status" value="1"/>
</dbReference>
<proteinExistence type="predicted"/>
<dbReference type="AlphaFoldDB" id="A0AA36CBQ7"/>
<evidence type="ECO:0000313" key="4">
    <source>
        <dbReference type="EMBL" id="CAJ0566016.1"/>
    </source>
</evidence>
<dbReference type="EMBL" id="CATQJA010001153">
    <property type="protein sequence ID" value="CAJ0566016.1"/>
    <property type="molecule type" value="Genomic_DNA"/>
</dbReference>
<keyword evidence="1" id="KW-0343">GTPase activation</keyword>
<feature type="compositionally biased region" description="Low complexity" evidence="2">
    <location>
        <begin position="140"/>
        <end position="157"/>
    </location>
</feature>
<accession>A0AA36CBQ7</accession>
<feature type="region of interest" description="Disordered" evidence="2">
    <location>
        <begin position="140"/>
        <end position="177"/>
    </location>
</feature>
<keyword evidence="5" id="KW-1185">Reference proteome</keyword>
<dbReference type="SUPFAM" id="SSF47923">
    <property type="entry name" value="Ypt/Rab-GAP domain of gyp1p"/>
    <property type="match status" value="2"/>
</dbReference>
<dbReference type="Gene3D" id="1.10.472.80">
    <property type="entry name" value="Ypt/Rab-GAP domain of gyp1p, domain 3"/>
    <property type="match status" value="1"/>
</dbReference>
<dbReference type="Pfam" id="PF00566">
    <property type="entry name" value="RabGAP-TBC"/>
    <property type="match status" value="1"/>
</dbReference>
<feature type="domain" description="Rab-GAP TBC" evidence="3">
    <location>
        <begin position="365"/>
        <end position="572"/>
    </location>
</feature>
<protein>
    <recommendedName>
        <fullName evidence="3">Rab-GAP TBC domain-containing protein</fullName>
    </recommendedName>
</protein>
<dbReference type="Proteomes" id="UP001177023">
    <property type="component" value="Unassembled WGS sequence"/>
</dbReference>
<dbReference type="GO" id="GO:0005769">
    <property type="term" value="C:early endosome"/>
    <property type="evidence" value="ECO:0007669"/>
    <property type="project" value="TreeGrafter"/>
</dbReference>
<comment type="caution">
    <text evidence="4">The sequence shown here is derived from an EMBL/GenBank/DDBJ whole genome shotgun (WGS) entry which is preliminary data.</text>
</comment>
<dbReference type="SMART" id="SM00164">
    <property type="entry name" value="TBC"/>
    <property type="match status" value="1"/>
</dbReference>
<dbReference type="PANTHER" id="PTHR22957">
    <property type="entry name" value="TBC1 DOMAIN FAMILY MEMBER GTPASE-ACTIVATING PROTEIN"/>
    <property type="match status" value="1"/>
</dbReference>
<gene>
    <name evidence="4" type="ORF">MSPICULIGERA_LOCUS4633</name>
</gene>
<dbReference type="FunFam" id="1.10.472.80:FF:000020">
    <property type="entry name" value="TBC1 domain family, member 16"/>
    <property type="match status" value="1"/>
</dbReference>
<name>A0AA36CBQ7_9BILA</name>
<dbReference type="InterPro" id="IPR035969">
    <property type="entry name" value="Rab-GAP_TBC_sf"/>
</dbReference>
<dbReference type="PROSITE" id="PS50086">
    <property type="entry name" value="TBC_RABGAP"/>
    <property type="match status" value="1"/>
</dbReference>
<evidence type="ECO:0000256" key="1">
    <source>
        <dbReference type="ARBA" id="ARBA00022468"/>
    </source>
</evidence>
<reference evidence="4" key="1">
    <citation type="submission" date="2023-06" db="EMBL/GenBank/DDBJ databases">
        <authorList>
            <person name="Delattre M."/>
        </authorList>
    </citation>
    <scope>NUCLEOTIDE SEQUENCE</scope>
    <source>
        <strain evidence="4">AF72</strain>
    </source>
</reference>
<evidence type="ECO:0000313" key="5">
    <source>
        <dbReference type="Proteomes" id="UP001177023"/>
    </source>
</evidence>
<dbReference type="Gene3D" id="1.10.8.270">
    <property type="entry name" value="putative rabgap domain of human tbc1 domain family member 14 like domains"/>
    <property type="match status" value="1"/>
</dbReference>
<dbReference type="GO" id="GO:0005096">
    <property type="term" value="F:GTPase activator activity"/>
    <property type="evidence" value="ECO:0007669"/>
    <property type="project" value="UniProtKB-KW"/>
</dbReference>
<sequence length="676" mass="76177">MSAFSDIFKKAQDAISNLRGGGNIFLGRDGDIVYSKNNVCVHDILGEEEVKPGSSPNSPELQVEMTGDMITVMQMTERPTSLHKRPHGPKTATPAIGIPDSGGGGGLGVPSINLIPNTPVDPSTFDDENCLVVRTPDVTSVQSDATSVSSQSTSGADELSDKDEGSSSCDESVADPKELASIPEKLRNECATILSATPEQFALEHDMILKDQKDQQDDGAVAIARGRAMFNSRASSASLFSVNLGKMRTMRLFFSNPENTSGQLVIATHDSHYKILHFHHGGLDKLAQLFEQWSAIKARSVKEGSPSPAPDRHLLICQPAVKKNELDPEDGLFERVHWDYWKTFKNAEGAIHDSQTIRKALYFASMEPNLRKEIWPFLLRVYPWESTVEQRETIRNDLFLEYQNIKRKRLKKAASSKHWDGLENTVVKDVVRTDRKNPFFAGDENPNVDMMRDILLNYAAMYPDVGYIQGMSDLLAPLLSTLKDESEVYWCFVGLMQQTLFSKSSESLMEQNLEYLRELIKLLVPEVFSYLWQLGGDSLQFMFVHRWILLFFKREFAESDALHIWEACWARYRTQYFHLFVCVAIVSIYGPDIISQKLPHDEILLYFSSLANHMDARVVLKKARGLLHHFVNREKIPCSLAGVVESSGMSQWDSHKKLQAYECVKRHGDDEPCPYA</sequence>
<evidence type="ECO:0000259" key="3">
    <source>
        <dbReference type="PROSITE" id="PS50086"/>
    </source>
</evidence>
<dbReference type="InterPro" id="IPR000195">
    <property type="entry name" value="Rab-GAP-TBC_dom"/>
</dbReference>
<evidence type="ECO:0000256" key="2">
    <source>
        <dbReference type="SAM" id="MobiDB-lite"/>
    </source>
</evidence>
<feature type="non-terminal residue" evidence="4">
    <location>
        <position position="676"/>
    </location>
</feature>
<organism evidence="4 5">
    <name type="scientific">Mesorhabditis spiculigera</name>
    <dbReference type="NCBI Taxonomy" id="96644"/>
    <lineage>
        <taxon>Eukaryota</taxon>
        <taxon>Metazoa</taxon>
        <taxon>Ecdysozoa</taxon>
        <taxon>Nematoda</taxon>
        <taxon>Chromadorea</taxon>
        <taxon>Rhabditida</taxon>
        <taxon>Rhabditina</taxon>
        <taxon>Rhabditomorpha</taxon>
        <taxon>Rhabditoidea</taxon>
        <taxon>Rhabditidae</taxon>
        <taxon>Mesorhabditinae</taxon>
        <taxon>Mesorhabditis</taxon>
    </lineage>
</organism>